<keyword evidence="5" id="KW-0378">Hydrolase</keyword>
<reference evidence="6" key="1">
    <citation type="submission" date="2018-05" db="EMBL/GenBank/DDBJ databases">
        <authorList>
            <person name="Lanie J.A."/>
            <person name="Ng W.-L."/>
            <person name="Kazmierczak K.M."/>
            <person name="Andrzejewski T.M."/>
            <person name="Davidsen T.M."/>
            <person name="Wayne K.J."/>
            <person name="Tettelin H."/>
            <person name="Glass J.I."/>
            <person name="Rusch D."/>
            <person name="Podicherti R."/>
            <person name="Tsui H.-C.T."/>
            <person name="Winkler M.E."/>
        </authorList>
    </citation>
    <scope>NUCLEOTIDE SEQUENCE</scope>
</reference>
<dbReference type="GO" id="GO:0004177">
    <property type="term" value="F:aminopeptidase activity"/>
    <property type="evidence" value="ECO:0007669"/>
    <property type="project" value="UniProtKB-KW"/>
</dbReference>
<dbReference type="Gene3D" id="2.40.30.40">
    <property type="entry name" value="Peptidase M42, domain 2"/>
    <property type="match status" value="1"/>
</dbReference>
<evidence type="ECO:0000256" key="3">
    <source>
        <dbReference type="ARBA" id="ARBA00022670"/>
    </source>
</evidence>
<keyword evidence="3" id="KW-0645">Protease</keyword>
<evidence type="ECO:0000256" key="5">
    <source>
        <dbReference type="ARBA" id="ARBA00022801"/>
    </source>
</evidence>
<dbReference type="GO" id="GO:0046872">
    <property type="term" value="F:metal ion binding"/>
    <property type="evidence" value="ECO:0007669"/>
    <property type="project" value="UniProtKB-KW"/>
</dbReference>
<keyword evidence="4" id="KW-0479">Metal-binding</keyword>
<evidence type="ECO:0008006" key="7">
    <source>
        <dbReference type="Google" id="ProtNLM"/>
    </source>
</evidence>
<comment type="similarity">
    <text evidence="1">Belongs to the peptidase M42 family.</text>
</comment>
<dbReference type="GO" id="GO:0006508">
    <property type="term" value="P:proteolysis"/>
    <property type="evidence" value="ECO:0007669"/>
    <property type="project" value="UniProtKB-KW"/>
</dbReference>
<evidence type="ECO:0000256" key="1">
    <source>
        <dbReference type="ARBA" id="ARBA00006272"/>
    </source>
</evidence>
<dbReference type="Pfam" id="PF05343">
    <property type="entry name" value="Peptidase_M42"/>
    <property type="match status" value="1"/>
</dbReference>
<dbReference type="PANTHER" id="PTHR32481:SF0">
    <property type="entry name" value="AMINOPEPTIDASE YPDE-RELATED"/>
    <property type="match status" value="1"/>
</dbReference>
<dbReference type="Gene3D" id="3.40.630.10">
    <property type="entry name" value="Zn peptidases"/>
    <property type="match status" value="1"/>
</dbReference>
<dbReference type="PANTHER" id="PTHR32481">
    <property type="entry name" value="AMINOPEPTIDASE"/>
    <property type="match status" value="1"/>
</dbReference>
<name>A0A382U2J2_9ZZZZ</name>
<evidence type="ECO:0000313" key="6">
    <source>
        <dbReference type="EMBL" id="SVD28524.1"/>
    </source>
</evidence>
<dbReference type="InterPro" id="IPR008007">
    <property type="entry name" value="Peptidase_M42"/>
</dbReference>
<protein>
    <recommendedName>
        <fullName evidence="7">M42 family peptidase</fullName>
    </recommendedName>
</protein>
<accession>A0A382U2J2</accession>
<proteinExistence type="inferred from homology"/>
<dbReference type="SUPFAM" id="SSF53187">
    <property type="entry name" value="Zn-dependent exopeptidases"/>
    <property type="match status" value="1"/>
</dbReference>
<evidence type="ECO:0000256" key="4">
    <source>
        <dbReference type="ARBA" id="ARBA00022723"/>
    </source>
</evidence>
<keyword evidence="2" id="KW-0031">Aminopeptidase</keyword>
<organism evidence="6">
    <name type="scientific">marine metagenome</name>
    <dbReference type="NCBI Taxonomy" id="408172"/>
    <lineage>
        <taxon>unclassified sequences</taxon>
        <taxon>metagenomes</taxon>
        <taxon>ecological metagenomes</taxon>
    </lineage>
</organism>
<gene>
    <name evidence="6" type="ORF">METZ01_LOCUS381378</name>
</gene>
<feature type="non-terminal residue" evidence="6">
    <location>
        <position position="219"/>
    </location>
</feature>
<dbReference type="AlphaFoldDB" id="A0A382U2J2"/>
<dbReference type="EMBL" id="UINC01141028">
    <property type="protein sequence ID" value="SVD28524.1"/>
    <property type="molecule type" value="Genomic_DNA"/>
</dbReference>
<sequence length="219" mass="24157">MVWRLFIISAVSLSLSAVKPNPIEAQSSKSSLALLEELTNAHGPSGFEGPVRKIMRREWGELVSNLETDGMGNLLGTLKGTAEGPRVLLMAHMDEVGFIVRFIDDNGFIYFNPVGGYFDQSILTQQMKIMTPKGPVIGYTGMKSGHSFQGDERSRMVELRDVFLDVGARSRLEAEDLFGIRPGLPITYDADFRDLNGTGRYLAKAWDDRVGLAAITEVL</sequence>
<dbReference type="InterPro" id="IPR051464">
    <property type="entry name" value="Peptidase_M42_aminopept"/>
</dbReference>
<dbReference type="InterPro" id="IPR023367">
    <property type="entry name" value="Peptidase_M42_dom2"/>
</dbReference>
<dbReference type="SUPFAM" id="SSF101821">
    <property type="entry name" value="Aminopeptidase/glucanase lid domain"/>
    <property type="match status" value="1"/>
</dbReference>
<evidence type="ECO:0000256" key="2">
    <source>
        <dbReference type="ARBA" id="ARBA00022438"/>
    </source>
</evidence>